<dbReference type="OrthoDB" id="3240140at2"/>
<evidence type="ECO:0000259" key="8">
    <source>
        <dbReference type="Pfam" id="PF17802"/>
    </source>
</evidence>
<dbReference type="InterPro" id="IPR019931">
    <property type="entry name" value="LPXTG_anchor"/>
</dbReference>
<reference evidence="9 10" key="1">
    <citation type="journal article" date="2019" name="Int. J. Syst. Evol. Microbiol.">
        <title>Bifidobacterium jacchi sp. nov., isolated from the faeces of a baby common marmoset (Callithrix jacchus).</title>
        <authorList>
            <person name="Modesto M."/>
            <person name="Watanabe K."/>
            <person name="Arita M."/>
            <person name="Satti M."/>
            <person name="Oki K."/>
            <person name="Sciavilla P."/>
            <person name="Patavino C."/>
            <person name="Camma C."/>
            <person name="Michelini S."/>
            <person name="Sgorbati B."/>
            <person name="Mattarelli P."/>
        </authorList>
    </citation>
    <scope>NUCLEOTIDE SEQUENCE [LARGE SCALE GENOMIC DNA]</scope>
    <source>
        <strain evidence="9 10">MRM 9.3</strain>
    </source>
</reference>
<evidence type="ECO:0000259" key="7">
    <source>
        <dbReference type="Pfam" id="PF00746"/>
    </source>
</evidence>
<feature type="chain" id="PRO_5024953133" evidence="6">
    <location>
        <begin position="30"/>
        <end position="696"/>
    </location>
</feature>
<name>A0A5N5RN35_9BIFI</name>
<keyword evidence="4" id="KW-0572">Peptidoglycan-anchor</keyword>
<keyword evidence="5" id="KW-0812">Transmembrane</keyword>
<dbReference type="PROSITE" id="PS00018">
    <property type="entry name" value="EF_HAND_1"/>
    <property type="match status" value="1"/>
</dbReference>
<keyword evidence="5" id="KW-1133">Transmembrane helix</keyword>
<sequence>MKMRKLFAGLAAAATLLSGLALGAGAANAAETPKLPYQPLTDQQVDKAGKVTENATFKFTSEEARQWGVGNNRVIEAYKLADYYQYVDSNGNAVFGVETADAAKNGVKDGLTTALKEYPSAADPVAIPTDGTDLFAWALQNGYLDQSATKPWTNTDGSNPATASTTRKFADALNAALAKDPELLGEPTELSVANGKLAAFSKDGTSYTAELPAGIYLFLDATKSDADGAGSASDKDKNWIQNGKENDATSFGQVVVNSAPIILASGHLTAGDKGENYLYPLGDLAQGDNTVAFKNHVTPVTKTVDDTDKTVSTSQTVRYTLSTELPLTTGYDPATYKFTLQDFPGVGQTVNLAGFDKANAENADPTADLSNPDTLRNNVGKYTVKVVDGDKVVKELVEGTDFDLTTSAENNGKEIVGAADKAAWFTLNFSKLINSADYNTTPLWGKKVVVEYAAKITAVKATTADDPNSAVKNTVEVNDNNAVAQHGTKLTLGQFAFTKTDAQGNATADINGATFVIKPYEKTKGNTAVGTPDPDLPGVDVNRDGKIDEDDVDHVLTPRTGEGVNTSDSRAIEATGRNGVVTFTGLADGTYEVTETRAPEGFLGGAVAVRFVVVIKGGKAVEFKGTDLWGLAPSSPNDGQDSEITDYAVKNVRNVTELPKTGAAGIAFFTLIGVLLASVAALVYVKSRSTRRALHA</sequence>
<comment type="caution">
    <text evidence="9">The sequence shown here is derived from an EMBL/GenBank/DDBJ whole genome shotgun (WGS) entry which is preliminary data.</text>
</comment>
<evidence type="ECO:0000256" key="1">
    <source>
        <dbReference type="ARBA" id="ARBA00022512"/>
    </source>
</evidence>
<dbReference type="InterPro" id="IPR013783">
    <property type="entry name" value="Ig-like_fold"/>
</dbReference>
<evidence type="ECO:0000256" key="5">
    <source>
        <dbReference type="SAM" id="Phobius"/>
    </source>
</evidence>
<evidence type="ECO:0000256" key="6">
    <source>
        <dbReference type="SAM" id="SignalP"/>
    </source>
</evidence>
<evidence type="ECO:0000313" key="10">
    <source>
        <dbReference type="Proteomes" id="UP000326336"/>
    </source>
</evidence>
<evidence type="ECO:0000256" key="4">
    <source>
        <dbReference type="ARBA" id="ARBA00023088"/>
    </source>
</evidence>
<keyword evidence="2" id="KW-0964">Secreted</keyword>
<feature type="transmembrane region" description="Helical" evidence="5">
    <location>
        <begin position="663"/>
        <end position="685"/>
    </location>
</feature>
<evidence type="ECO:0000256" key="3">
    <source>
        <dbReference type="ARBA" id="ARBA00022729"/>
    </source>
</evidence>
<gene>
    <name evidence="9" type="ORF">EHS19_02270</name>
</gene>
<dbReference type="Pfam" id="PF00746">
    <property type="entry name" value="Gram_pos_anchor"/>
    <property type="match status" value="1"/>
</dbReference>
<evidence type="ECO:0000256" key="2">
    <source>
        <dbReference type="ARBA" id="ARBA00022525"/>
    </source>
</evidence>
<dbReference type="GO" id="GO:0005975">
    <property type="term" value="P:carbohydrate metabolic process"/>
    <property type="evidence" value="ECO:0007669"/>
    <property type="project" value="UniProtKB-ARBA"/>
</dbReference>
<dbReference type="AlphaFoldDB" id="A0A5N5RN35"/>
<protein>
    <submittedName>
        <fullName evidence="9">LPXTG cell wall anchor domain-containing protein</fullName>
    </submittedName>
</protein>
<keyword evidence="1" id="KW-0134">Cell wall</keyword>
<keyword evidence="3 6" id="KW-0732">Signal</keyword>
<keyword evidence="10" id="KW-1185">Reference proteome</keyword>
<feature type="domain" description="SpaA-like prealbumin fold" evidence="8">
    <location>
        <begin position="494"/>
        <end position="617"/>
    </location>
</feature>
<feature type="signal peptide" evidence="6">
    <location>
        <begin position="1"/>
        <end position="29"/>
    </location>
</feature>
<dbReference type="RefSeq" id="WP_151916191.1">
    <property type="nucleotide sequence ID" value="NZ_RQSP01000004.1"/>
</dbReference>
<proteinExistence type="predicted"/>
<dbReference type="InterPro" id="IPR041033">
    <property type="entry name" value="SpaA_PFL_dom_1"/>
</dbReference>
<organism evidence="9 10">
    <name type="scientific">Bifidobacterium jacchi</name>
    <dbReference type="NCBI Taxonomy" id="2490545"/>
    <lineage>
        <taxon>Bacteria</taxon>
        <taxon>Bacillati</taxon>
        <taxon>Actinomycetota</taxon>
        <taxon>Actinomycetes</taxon>
        <taxon>Bifidobacteriales</taxon>
        <taxon>Bifidobacteriaceae</taxon>
        <taxon>Bifidobacterium</taxon>
    </lineage>
</organism>
<feature type="domain" description="Gram-positive cocci surface proteins LPxTG" evidence="7">
    <location>
        <begin position="656"/>
        <end position="688"/>
    </location>
</feature>
<dbReference type="Pfam" id="PF17802">
    <property type="entry name" value="SpaA"/>
    <property type="match status" value="1"/>
</dbReference>
<dbReference type="Proteomes" id="UP000326336">
    <property type="component" value="Unassembled WGS sequence"/>
</dbReference>
<dbReference type="EMBL" id="RQSP01000004">
    <property type="protein sequence ID" value="KAB5608171.1"/>
    <property type="molecule type" value="Genomic_DNA"/>
</dbReference>
<accession>A0A5N5RN35</accession>
<evidence type="ECO:0000313" key="9">
    <source>
        <dbReference type="EMBL" id="KAB5608171.1"/>
    </source>
</evidence>
<keyword evidence="5" id="KW-0472">Membrane</keyword>
<dbReference type="NCBIfam" id="TIGR01167">
    <property type="entry name" value="LPXTG_anchor"/>
    <property type="match status" value="1"/>
</dbReference>
<dbReference type="InterPro" id="IPR018247">
    <property type="entry name" value="EF_Hand_1_Ca_BS"/>
</dbReference>
<dbReference type="Gene3D" id="2.60.40.10">
    <property type="entry name" value="Immunoglobulins"/>
    <property type="match status" value="1"/>
</dbReference>